<evidence type="ECO:0000256" key="8">
    <source>
        <dbReference type="ARBA" id="ARBA00022989"/>
    </source>
</evidence>
<gene>
    <name evidence="12" type="primary">secG</name>
    <name evidence="12" type="ORF">RQL39_01090</name>
</gene>
<feature type="transmembrane region" description="Helical" evidence="11">
    <location>
        <begin position="51"/>
        <end position="74"/>
    </location>
</feature>
<keyword evidence="4 11" id="KW-0813">Transport</keyword>
<keyword evidence="13" id="KW-1185">Reference proteome</keyword>
<keyword evidence="8 11" id="KW-1133">Transmembrane helix</keyword>
<sequence length="113" mass="12937">MYKFILIIHILISFILIFLVLFQNSKGSSMNFSFNSSISSTLFGSKGLNSFLYKLTTVLSLFFFITSISLSYCLSVKLKNLTLVNHNKNYAGDMFRENVLVPSSVYKIKNTFY</sequence>
<reference evidence="12" key="1">
    <citation type="submission" date="2023-09" db="EMBL/GenBank/DDBJ databases">
        <title>Genomes of two closely related lineages of the louse Polyplax serrata with different host specificities.</title>
        <authorList>
            <person name="Martinu J."/>
            <person name="Tarabai H."/>
            <person name="Stefka J."/>
            <person name="Hypsa V."/>
        </authorList>
    </citation>
    <scope>NUCLEOTIDE SEQUENCE [LARGE SCALE GENOMIC DNA]</scope>
    <source>
        <strain evidence="12">98ZLc_SE</strain>
    </source>
</reference>
<keyword evidence="7 11" id="KW-0653">Protein transport</keyword>
<dbReference type="Proteomes" id="UP001368618">
    <property type="component" value="Chromosome"/>
</dbReference>
<dbReference type="RefSeq" id="WP_338516249.1">
    <property type="nucleotide sequence ID" value="NZ_CP135137.1"/>
</dbReference>
<accession>A0ABZ2GWB3</accession>
<evidence type="ECO:0000313" key="13">
    <source>
        <dbReference type="Proteomes" id="UP001368618"/>
    </source>
</evidence>
<evidence type="ECO:0000256" key="4">
    <source>
        <dbReference type="ARBA" id="ARBA00022448"/>
    </source>
</evidence>
<dbReference type="InterPro" id="IPR004692">
    <property type="entry name" value="SecG"/>
</dbReference>
<dbReference type="PANTHER" id="PTHR34182:SF1">
    <property type="entry name" value="PROTEIN-EXPORT MEMBRANE PROTEIN SECG"/>
    <property type="match status" value="1"/>
</dbReference>
<dbReference type="EMBL" id="CP135137">
    <property type="protein sequence ID" value="WWR11734.1"/>
    <property type="molecule type" value="Genomic_DNA"/>
</dbReference>
<protein>
    <recommendedName>
        <fullName evidence="3 11">Protein-export membrane protein SecG</fullName>
    </recommendedName>
</protein>
<evidence type="ECO:0000256" key="9">
    <source>
        <dbReference type="ARBA" id="ARBA00023010"/>
    </source>
</evidence>
<keyword evidence="5 11" id="KW-1003">Cell membrane</keyword>
<dbReference type="Pfam" id="PF03840">
    <property type="entry name" value="SecG"/>
    <property type="match status" value="1"/>
</dbReference>
<evidence type="ECO:0000256" key="5">
    <source>
        <dbReference type="ARBA" id="ARBA00022475"/>
    </source>
</evidence>
<evidence type="ECO:0000256" key="11">
    <source>
        <dbReference type="RuleBase" id="RU365087"/>
    </source>
</evidence>
<evidence type="ECO:0000256" key="1">
    <source>
        <dbReference type="ARBA" id="ARBA00004651"/>
    </source>
</evidence>
<proteinExistence type="inferred from homology"/>
<dbReference type="PANTHER" id="PTHR34182">
    <property type="entry name" value="PROTEIN-EXPORT MEMBRANE PROTEIN SECG"/>
    <property type="match status" value="1"/>
</dbReference>
<comment type="caution">
    <text evidence="11">Lacks conserved residue(s) required for the propagation of feature annotation.</text>
</comment>
<evidence type="ECO:0000256" key="10">
    <source>
        <dbReference type="ARBA" id="ARBA00023136"/>
    </source>
</evidence>
<keyword evidence="10 11" id="KW-0472">Membrane</keyword>
<comment type="function">
    <text evidence="11">Involved in protein export. Participates in an early event of protein translocation.</text>
</comment>
<keyword evidence="9 11" id="KW-0811">Translocation</keyword>
<comment type="subcellular location">
    <subcellularLocation>
        <location evidence="1 11">Cell membrane</location>
        <topology evidence="1 11">Multi-pass membrane protein</topology>
    </subcellularLocation>
</comment>
<keyword evidence="6 11" id="KW-0812">Transmembrane</keyword>
<comment type="similarity">
    <text evidence="2 11">Belongs to the SecG family.</text>
</comment>
<organism evidence="12 13">
    <name type="scientific">Candidatus Legionella polyplacis</name>
    <dbReference type="NCBI Taxonomy" id="2005262"/>
    <lineage>
        <taxon>Bacteria</taxon>
        <taxon>Pseudomonadati</taxon>
        <taxon>Pseudomonadota</taxon>
        <taxon>Gammaproteobacteria</taxon>
        <taxon>Legionellales</taxon>
        <taxon>Legionellaceae</taxon>
        <taxon>Legionella</taxon>
    </lineage>
</organism>
<evidence type="ECO:0000256" key="2">
    <source>
        <dbReference type="ARBA" id="ARBA00008445"/>
    </source>
</evidence>
<evidence type="ECO:0000256" key="7">
    <source>
        <dbReference type="ARBA" id="ARBA00022927"/>
    </source>
</evidence>
<evidence type="ECO:0000256" key="6">
    <source>
        <dbReference type="ARBA" id="ARBA00022692"/>
    </source>
</evidence>
<dbReference type="NCBIfam" id="TIGR00810">
    <property type="entry name" value="secG"/>
    <property type="match status" value="1"/>
</dbReference>
<name>A0ABZ2GWB3_9GAMM</name>
<evidence type="ECO:0000313" key="12">
    <source>
        <dbReference type="EMBL" id="WWR11734.1"/>
    </source>
</evidence>
<dbReference type="PRINTS" id="PR01651">
    <property type="entry name" value="SECGEXPORT"/>
</dbReference>
<evidence type="ECO:0000256" key="3">
    <source>
        <dbReference type="ARBA" id="ARBA00017876"/>
    </source>
</evidence>